<dbReference type="EnsemblProtists" id="PYU1_T009777">
    <property type="protein sequence ID" value="PYU1_T009777"/>
    <property type="gene ID" value="PYU1_G009759"/>
</dbReference>
<evidence type="ECO:0000256" key="1">
    <source>
        <dbReference type="SAM" id="MobiDB-lite"/>
    </source>
</evidence>
<keyword evidence="3" id="KW-1185">Reference proteome</keyword>
<dbReference type="AlphaFoldDB" id="K3WXS9"/>
<dbReference type="EMBL" id="GL376615">
    <property type="status" value="NOT_ANNOTATED_CDS"/>
    <property type="molecule type" value="Genomic_DNA"/>
</dbReference>
<name>K3WXS9_GLOUD</name>
<accession>K3WXS9</accession>
<reference evidence="2" key="3">
    <citation type="submission" date="2015-02" db="UniProtKB">
        <authorList>
            <consortium name="EnsemblProtists"/>
        </authorList>
    </citation>
    <scope>IDENTIFICATION</scope>
    <source>
        <strain evidence="2">DAOM BR144</strain>
    </source>
</reference>
<feature type="region of interest" description="Disordered" evidence="1">
    <location>
        <begin position="499"/>
        <end position="518"/>
    </location>
</feature>
<dbReference type="Proteomes" id="UP000019132">
    <property type="component" value="Unassembled WGS sequence"/>
</dbReference>
<evidence type="ECO:0000313" key="3">
    <source>
        <dbReference type="Proteomes" id="UP000019132"/>
    </source>
</evidence>
<dbReference type="HOGENOM" id="CLU_526296_0_0_1"/>
<proteinExistence type="predicted"/>
<sequence>MDCLNDPICFQAVRDYFVPKMKDVRPTGDSTSAYYSESDWVTMRQTNFLELTSLIRTTAKESLLYTSVASWKLFTNAVKCFASRPCDLEYMTAAVEPPATAHIPTYMKYEPGGAQFALAVNTTLKVKFLNNEYSFVQDDDPQTFISWLTDLVGMWTTVVFRVAERRMMPDISEFYYFIKFQDSFGPMPQFSVPYTHASGSGSDMIYSGWQEMSTWWPRLWLETVNELPKLQKLMDYFALSPSSNATVPDTPESSTSPPPGNPTYQCASCEFALRECFSNGLCQNALVNYAIPAFREAGRNSEAVATLTGTRYQANYASQLQFDILPIAYLQPSQNALMQVLECSASSTCIEDSCSLVLPNNHANLILENAFVDFIVAPSTQMSIHFAGSTYSYEEGNDVALLKHFLDYTVMGAYRALAYVQRSVADDTGMVQYHIEFPYLYSQHPPMFSWQSDIEGGGIKSSTETMWRLVFVSTSADISSLLWWWLEWLGTNGSPNAALAPQATNAPVTTPDPTSTRL</sequence>
<feature type="compositionally biased region" description="Polar residues" evidence="1">
    <location>
        <begin position="502"/>
        <end position="518"/>
    </location>
</feature>
<dbReference type="eggNOG" id="ENOG502RWH7">
    <property type="taxonomic scope" value="Eukaryota"/>
</dbReference>
<reference evidence="3" key="1">
    <citation type="journal article" date="2010" name="Genome Biol.">
        <title>Genome sequence of the necrotrophic plant pathogen Pythium ultimum reveals original pathogenicity mechanisms and effector repertoire.</title>
        <authorList>
            <person name="Levesque C.A."/>
            <person name="Brouwer H."/>
            <person name="Cano L."/>
            <person name="Hamilton J.P."/>
            <person name="Holt C."/>
            <person name="Huitema E."/>
            <person name="Raffaele S."/>
            <person name="Robideau G.P."/>
            <person name="Thines M."/>
            <person name="Win J."/>
            <person name="Zerillo M.M."/>
            <person name="Beakes G.W."/>
            <person name="Boore J.L."/>
            <person name="Busam D."/>
            <person name="Dumas B."/>
            <person name="Ferriera S."/>
            <person name="Fuerstenberg S.I."/>
            <person name="Gachon C.M."/>
            <person name="Gaulin E."/>
            <person name="Govers F."/>
            <person name="Grenville-Briggs L."/>
            <person name="Horner N."/>
            <person name="Hostetler J."/>
            <person name="Jiang R.H."/>
            <person name="Johnson J."/>
            <person name="Krajaejun T."/>
            <person name="Lin H."/>
            <person name="Meijer H.J."/>
            <person name="Moore B."/>
            <person name="Morris P."/>
            <person name="Phuntmart V."/>
            <person name="Puiu D."/>
            <person name="Shetty J."/>
            <person name="Stajich J.E."/>
            <person name="Tripathy S."/>
            <person name="Wawra S."/>
            <person name="van West P."/>
            <person name="Whitty B.R."/>
            <person name="Coutinho P.M."/>
            <person name="Henrissat B."/>
            <person name="Martin F."/>
            <person name="Thomas P.D."/>
            <person name="Tyler B.M."/>
            <person name="De Vries R.P."/>
            <person name="Kamoun S."/>
            <person name="Yandell M."/>
            <person name="Tisserat N."/>
            <person name="Buell C.R."/>
        </authorList>
    </citation>
    <scope>NUCLEOTIDE SEQUENCE</scope>
    <source>
        <strain evidence="3">DAOM:BR144</strain>
    </source>
</reference>
<dbReference type="InParanoid" id="K3WXS9"/>
<protein>
    <submittedName>
        <fullName evidence="2">Uncharacterized protein</fullName>
    </submittedName>
</protein>
<organism evidence="2 3">
    <name type="scientific">Globisporangium ultimum (strain ATCC 200006 / CBS 805.95 / DAOM BR144)</name>
    <name type="common">Pythium ultimum</name>
    <dbReference type="NCBI Taxonomy" id="431595"/>
    <lineage>
        <taxon>Eukaryota</taxon>
        <taxon>Sar</taxon>
        <taxon>Stramenopiles</taxon>
        <taxon>Oomycota</taxon>
        <taxon>Peronosporomycetes</taxon>
        <taxon>Pythiales</taxon>
        <taxon>Pythiaceae</taxon>
        <taxon>Globisporangium</taxon>
    </lineage>
</organism>
<dbReference type="VEuPathDB" id="FungiDB:PYU1_G009759"/>
<reference evidence="3" key="2">
    <citation type="submission" date="2010-04" db="EMBL/GenBank/DDBJ databases">
        <authorList>
            <person name="Buell R."/>
            <person name="Hamilton J."/>
            <person name="Hostetler J."/>
        </authorList>
    </citation>
    <scope>NUCLEOTIDE SEQUENCE [LARGE SCALE GENOMIC DNA]</scope>
    <source>
        <strain evidence="3">DAOM:BR144</strain>
    </source>
</reference>
<evidence type="ECO:0000313" key="2">
    <source>
        <dbReference type="EnsemblProtists" id="PYU1_T009777"/>
    </source>
</evidence>